<accession>A0ABT8DS43</accession>
<dbReference type="GO" id="GO:0016787">
    <property type="term" value="F:hydrolase activity"/>
    <property type="evidence" value="ECO:0007669"/>
    <property type="project" value="UniProtKB-KW"/>
</dbReference>
<comment type="caution">
    <text evidence="2">The sequence shown here is derived from an EMBL/GenBank/DDBJ whole genome shotgun (WGS) entry which is preliminary data.</text>
</comment>
<dbReference type="PRINTS" id="PR00412">
    <property type="entry name" value="EPOXHYDRLASE"/>
</dbReference>
<dbReference type="EMBL" id="JAUHHC010000001">
    <property type="protein sequence ID" value="MDN3918961.1"/>
    <property type="molecule type" value="Genomic_DNA"/>
</dbReference>
<dbReference type="Pfam" id="PF00561">
    <property type="entry name" value="Abhydrolase_1"/>
    <property type="match status" value="1"/>
</dbReference>
<gene>
    <name evidence="2" type="ORF">QWJ38_01595</name>
</gene>
<dbReference type="Proteomes" id="UP001228044">
    <property type="component" value="Unassembled WGS sequence"/>
</dbReference>
<keyword evidence="2" id="KW-0378">Hydrolase</keyword>
<dbReference type="InterPro" id="IPR000639">
    <property type="entry name" value="Epox_hydrolase-like"/>
</dbReference>
<name>A0ABT8DS43_9BURK</name>
<dbReference type="InterPro" id="IPR029058">
    <property type="entry name" value="AB_hydrolase_fold"/>
</dbReference>
<dbReference type="SUPFAM" id="SSF53474">
    <property type="entry name" value="alpha/beta-Hydrolases"/>
    <property type="match status" value="1"/>
</dbReference>
<dbReference type="RefSeq" id="WP_290357286.1">
    <property type="nucleotide sequence ID" value="NZ_JAUHHC010000001.1"/>
</dbReference>
<dbReference type="Gene3D" id="3.40.50.1820">
    <property type="entry name" value="alpha/beta hydrolase"/>
    <property type="match status" value="1"/>
</dbReference>
<dbReference type="InterPro" id="IPR000073">
    <property type="entry name" value="AB_hydrolase_1"/>
</dbReference>
<organism evidence="2 3">
    <name type="scientific">Roseateles violae</name>
    <dbReference type="NCBI Taxonomy" id="3058042"/>
    <lineage>
        <taxon>Bacteria</taxon>
        <taxon>Pseudomonadati</taxon>
        <taxon>Pseudomonadota</taxon>
        <taxon>Betaproteobacteria</taxon>
        <taxon>Burkholderiales</taxon>
        <taxon>Sphaerotilaceae</taxon>
        <taxon>Roseateles</taxon>
    </lineage>
</organism>
<sequence>MMVLISLLIVLALLLGALWAFTGQAVRRVEAALPPQGRFVEVPGARLHIVEQGDKTRPALLLIHGLSGNLRHFTHGMSERLAADFHVIAVDRPGAGYSIRAADALAGLPTQADAMAALIAALGLQRPVVAGHSLGGAVALALAQRHPDKVGALALIAPLTHTPSRVSPVFAGLDIGSAWLRRLVAHTIALPIAKARSEAVLGLAFAPEPVPRDFALSGGGLLTVRPSHFIGASADLVSVPQDLPTLEQGYAGMTLPVGALYGRGDRLLAPEEQGTPLIDKLPGATLELVDGGHMLPLTQPAACADFVRRVAARAAS</sequence>
<dbReference type="PANTHER" id="PTHR43798:SF33">
    <property type="entry name" value="HYDROLASE, PUTATIVE (AFU_ORTHOLOGUE AFUA_2G14860)-RELATED"/>
    <property type="match status" value="1"/>
</dbReference>
<evidence type="ECO:0000313" key="3">
    <source>
        <dbReference type="Proteomes" id="UP001228044"/>
    </source>
</evidence>
<reference evidence="2 3" key="1">
    <citation type="submission" date="2023-06" db="EMBL/GenBank/DDBJ databases">
        <title>Pelomonas sp. PFR6 16S ribosomal RNA gene Genome sequencing and assembly.</title>
        <authorList>
            <person name="Woo H."/>
        </authorList>
    </citation>
    <scope>NUCLEOTIDE SEQUENCE [LARGE SCALE GENOMIC DNA]</scope>
    <source>
        <strain evidence="2 3">PFR6</strain>
    </source>
</reference>
<protein>
    <submittedName>
        <fullName evidence="2">Alpha/beta fold hydrolase</fullName>
    </submittedName>
</protein>
<dbReference type="InterPro" id="IPR050266">
    <property type="entry name" value="AB_hydrolase_sf"/>
</dbReference>
<keyword evidence="3" id="KW-1185">Reference proteome</keyword>
<feature type="domain" description="AB hydrolase-1" evidence="1">
    <location>
        <begin position="58"/>
        <end position="297"/>
    </location>
</feature>
<proteinExistence type="predicted"/>
<evidence type="ECO:0000259" key="1">
    <source>
        <dbReference type="Pfam" id="PF00561"/>
    </source>
</evidence>
<dbReference type="PANTHER" id="PTHR43798">
    <property type="entry name" value="MONOACYLGLYCEROL LIPASE"/>
    <property type="match status" value="1"/>
</dbReference>
<dbReference type="PRINTS" id="PR00111">
    <property type="entry name" value="ABHYDROLASE"/>
</dbReference>
<evidence type="ECO:0000313" key="2">
    <source>
        <dbReference type="EMBL" id="MDN3918961.1"/>
    </source>
</evidence>